<dbReference type="OrthoDB" id="663022at2"/>
<dbReference type="Pfam" id="PF05050">
    <property type="entry name" value="Methyltransf_21"/>
    <property type="match status" value="1"/>
</dbReference>
<evidence type="ECO:0000313" key="3">
    <source>
        <dbReference type="Proteomes" id="UP000321513"/>
    </source>
</evidence>
<sequence>MKPKSFIQRFLISTLGFSRYLYLVSTYRITTFGLGKGQDDFRYFVSLIPEKGHILDIGANIGVLTHFLSRSKKSATIHSFEPTPFNYANLKKVVNRFKLTNTRTYNIGLGDSSSSVDMIIPIINKVKKHARCQVFDEESIYSEGERFKINVDTLDNISFFRNFENKVSAIKIDVENYEYFVFKGAINLIRNHRPIIFCEIFPSDRKLKLIAFIESLNYNIKVLTNNRLVDFDSYANLNVNCFFMPAEDGVLKKAI</sequence>
<keyword evidence="3" id="KW-1185">Reference proteome</keyword>
<dbReference type="AlphaFoldDB" id="A0A512B891"/>
<dbReference type="InterPro" id="IPR006342">
    <property type="entry name" value="FkbM_mtfrase"/>
</dbReference>
<gene>
    <name evidence="2" type="ORF">SAE01_06700</name>
</gene>
<accession>A0A512B891</accession>
<reference evidence="2 3" key="1">
    <citation type="submission" date="2019-07" db="EMBL/GenBank/DDBJ databases">
        <title>Whole genome shotgun sequence of Segetibacter aerophilus NBRC 106135.</title>
        <authorList>
            <person name="Hosoyama A."/>
            <person name="Uohara A."/>
            <person name="Ohji S."/>
            <person name="Ichikawa N."/>
        </authorList>
    </citation>
    <scope>NUCLEOTIDE SEQUENCE [LARGE SCALE GENOMIC DNA]</scope>
    <source>
        <strain evidence="2 3">NBRC 106135</strain>
    </source>
</reference>
<dbReference type="InterPro" id="IPR029063">
    <property type="entry name" value="SAM-dependent_MTases_sf"/>
</dbReference>
<proteinExistence type="predicted"/>
<evidence type="ECO:0000313" key="2">
    <source>
        <dbReference type="EMBL" id="GEO08174.1"/>
    </source>
</evidence>
<evidence type="ECO:0000259" key="1">
    <source>
        <dbReference type="Pfam" id="PF05050"/>
    </source>
</evidence>
<dbReference type="RefSeq" id="WP_147202206.1">
    <property type="nucleotide sequence ID" value="NZ_BJYT01000001.1"/>
</dbReference>
<name>A0A512B891_9BACT</name>
<dbReference type="NCBIfam" id="TIGR01444">
    <property type="entry name" value="fkbM_fam"/>
    <property type="match status" value="1"/>
</dbReference>
<dbReference type="PANTHER" id="PTHR34203:SF15">
    <property type="entry name" value="SLL1173 PROTEIN"/>
    <property type="match status" value="1"/>
</dbReference>
<feature type="domain" description="Methyltransferase FkbM" evidence="1">
    <location>
        <begin position="56"/>
        <end position="218"/>
    </location>
</feature>
<dbReference type="EMBL" id="BJYT01000001">
    <property type="protein sequence ID" value="GEO08174.1"/>
    <property type="molecule type" value="Genomic_DNA"/>
</dbReference>
<dbReference type="InterPro" id="IPR052514">
    <property type="entry name" value="SAM-dependent_MTase"/>
</dbReference>
<dbReference type="SUPFAM" id="SSF53335">
    <property type="entry name" value="S-adenosyl-L-methionine-dependent methyltransferases"/>
    <property type="match status" value="1"/>
</dbReference>
<organism evidence="2 3">
    <name type="scientific">Segetibacter aerophilus</name>
    <dbReference type="NCBI Taxonomy" id="670293"/>
    <lineage>
        <taxon>Bacteria</taxon>
        <taxon>Pseudomonadati</taxon>
        <taxon>Bacteroidota</taxon>
        <taxon>Chitinophagia</taxon>
        <taxon>Chitinophagales</taxon>
        <taxon>Chitinophagaceae</taxon>
        <taxon>Segetibacter</taxon>
    </lineage>
</organism>
<comment type="caution">
    <text evidence="2">The sequence shown here is derived from an EMBL/GenBank/DDBJ whole genome shotgun (WGS) entry which is preliminary data.</text>
</comment>
<dbReference type="Proteomes" id="UP000321513">
    <property type="component" value="Unassembled WGS sequence"/>
</dbReference>
<dbReference type="PANTHER" id="PTHR34203">
    <property type="entry name" value="METHYLTRANSFERASE, FKBM FAMILY PROTEIN"/>
    <property type="match status" value="1"/>
</dbReference>
<protein>
    <recommendedName>
        <fullName evidence="1">Methyltransferase FkbM domain-containing protein</fullName>
    </recommendedName>
</protein>
<dbReference type="Gene3D" id="3.40.50.150">
    <property type="entry name" value="Vaccinia Virus protein VP39"/>
    <property type="match status" value="1"/>
</dbReference>